<keyword evidence="1" id="KW-0812">Transmembrane</keyword>
<accession>A0A1J5TCQ7</accession>
<feature type="transmembrane region" description="Helical" evidence="1">
    <location>
        <begin position="67"/>
        <end position="86"/>
    </location>
</feature>
<dbReference type="InterPro" id="IPR010331">
    <property type="entry name" value="ExoD"/>
</dbReference>
<comment type="caution">
    <text evidence="2">The sequence shown here is derived from an EMBL/GenBank/DDBJ whole genome shotgun (WGS) entry which is preliminary data.</text>
</comment>
<dbReference type="AlphaFoldDB" id="A0A1J5TCQ7"/>
<dbReference type="PIRSF" id="PIRSF033239">
    <property type="entry name" value="ExoD"/>
    <property type="match status" value="1"/>
</dbReference>
<keyword evidence="1" id="KW-1133">Transmembrane helix</keyword>
<name>A0A1J5TCQ7_9ZZZZ</name>
<gene>
    <name evidence="2" type="ORF">GALL_10460</name>
</gene>
<protein>
    <submittedName>
        <fullName evidence="2">Exopolysaccharide synthesis, ExoD</fullName>
    </submittedName>
</protein>
<evidence type="ECO:0000256" key="1">
    <source>
        <dbReference type="SAM" id="Phobius"/>
    </source>
</evidence>
<dbReference type="EMBL" id="MLJW01000002">
    <property type="protein sequence ID" value="OIR18706.1"/>
    <property type="molecule type" value="Genomic_DNA"/>
</dbReference>
<keyword evidence="1" id="KW-0472">Membrane</keyword>
<evidence type="ECO:0000313" key="2">
    <source>
        <dbReference type="EMBL" id="OIR18706.1"/>
    </source>
</evidence>
<proteinExistence type="predicted"/>
<feature type="transmembrane region" description="Helical" evidence="1">
    <location>
        <begin position="122"/>
        <end position="148"/>
    </location>
</feature>
<reference evidence="2" key="1">
    <citation type="submission" date="2016-10" db="EMBL/GenBank/DDBJ databases">
        <title>Sequence of Gallionella enrichment culture.</title>
        <authorList>
            <person name="Poehlein A."/>
            <person name="Muehling M."/>
            <person name="Daniel R."/>
        </authorList>
    </citation>
    <scope>NUCLEOTIDE SEQUENCE</scope>
</reference>
<feature type="transmembrane region" description="Helical" evidence="1">
    <location>
        <begin position="154"/>
        <end position="171"/>
    </location>
</feature>
<dbReference type="PANTHER" id="PTHR41795:SF1">
    <property type="entry name" value="EXOPOLYSACCHARIDE SYNTHESIS PROTEIN"/>
    <property type="match status" value="1"/>
</dbReference>
<feature type="transmembrane region" description="Helical" evidence="1">
    <location>
        <begin position="178"/>
        <end position="196"/>
    </location>
</feature>
<dbReference type="PANTHER" id="PTHR41795">
    <property type="entry name" value="EXOPOLYSACCHARIDE SYNTHESIS PROTEIN"/>
    <property type="match status" value="1"/>
</dbReference>
<dbReference type="Pfam" id="PF06055">
    <property type="entry name" value="ExoD"/>
    <property type="match status" value="1"/>
</dbReference>
<organism evidence="2">
    <name type="scientific">mine drainage metagenome</name>
    <dbReference type="NCBI Taxonomy" id="410659"/>
    <lineage>
        <taxon>unclassified sequences</taxon>
        <taxon>metagenomes</taxon>
        <taxon>ecological metagenomes</taxon>
    </lineage>
</organism>
<sequence length="212" mass="23295">MIPNRKRDAGLRLSEHILALERLFAGRAVCLWELITALESQAFLVTIVILALPFLTPLPLVGLSTPFGFVIALLAGQLAWGAEPWLPRVLREKKVPAGFVARVVRVAARIIRWLESALRPRWSWVFAAPGAVRIHALLIVVAAVVLLLPLPIPLTNTFPAWVILLVASGLLERDGMIVVLGYLVAVAGVAYFGILGEAAHHSMRYLFSHLWP</sequence>